<feature type="region of interest" description="Disordered" evidence="1">
    <location>
        <begin position="95"/>
        <end position="163"/>
    </location>
</feature>
<reference evidence="3 4" key="1">
    <citation type="journal article" date="2019" name="Genome Biol. Evol.">
        <title>Whole-Genome Sequencing of the Giant Devil Catfish, Bagarius yarrelli.</title>
        <authorList>
            <person name="Jiang W."/>
            <person name="Lv Y."/>
            <person name="Cheng L."/>
            <person name="Yang K."/>
            <person name="Chao B."/>
            <person name="Wang X."/>
            <person name="Li Y."/>
            <person name="Pan X."/>
            <person name="You X."/>
            <person name="Zhang Y."/>
            <person name="Yang J."/>
            <person name="Li J."/>
            <person name="Zhang X."/>
            <person name="Liu S."/>
            <person name="Sun C."/>
            <person name="Yang J."/>
            <person name="Shi Q."/>
        </authorList>
    </citation>
    <scope>NUCLEOTIDE SEQUENCE [LARGE SCALE GENOMIC DNA]</scope>
    <source>
        <strain evidence="3">JWS20170419001</strain>
        <tissue evidence="3">Muscle</tissue>
    </source>
</reference>
<gene>
    <name evidence="3" type="ORF">Baya_15699</name>
</gene>
<evidence type="ECO:0000313" key="3">
    <source>
        <dbReference type="EMBL" id="TTL57243.1"/>
    </source>
</evidence>
<comment type="caution">
    <text evidence="3">The sequence shown here is derived from an EMBL/GenBank/DDBJ whole genome shotgun (WGS) entry which is preliminary data.</text>
</comment>
<dbReference type="AlphaFoldDB" id="A0A556VCJ6"/>
<feature type="compositionally biased region" description="Basic and acidic residues" evidence="1">
    <location>
        <begin position="119"/>
        <end position="131"/>
    </location>
</feature>
<keyword evidence="2" id="KW-0472">Membrane</keyword>
<proteinExistence type="predicted"/>
<keyword evidence="2" id="KW-0812">Transmembrane</keyword>
<keyword evidence="2" id="KW-1133">Transmembrane helix</keyword>
<protein>
    <submittedName>
        <fullName evidence="3">Uncharacterized protein</fullName>
    </submittedName>
</protein>
<evidence type="ECO:0000256" key="1">
    <source>
        <dbReference type="SAM" id="MobiDB-lite"/>
    </source>
</evidence>
<evidence type="ECO:0000313" key="4">
    <source>
        <dbReference type="Proteomes" id="UP000319801"/>
    </source>
</evidence>
<dbReference type="EMBL" id="VCAZ01000235">
    <property type="protein sequence ID" value="TTL57243.1"/>
    <property type="molecule type" value="Genomic_DNA"/>
</dbReference>
<feature type="compositionally biased region" description="Basic and acidic residues" evidence="1">
    <location>
        <begin position="95"/>
        <end position="110"/>
    </location>
</feature>
<name>A0A556VCJ6_BAGYA</name>
<keyword evidence="4" id="KW-1185">Reference proteome</keyword>
<accession>A0A556VCJ6</accession>
<sequence length="163" mass="18574">MAVSGTAQHWWPWFNMSDPASVELKDYQEWYHHYGSQLGSHITDCNLEREMNKGSESSLEYPGWALVMLALLITFASLPVPAVYIHSLLTHKESQSHAEGVAEHHREQYRKCSTTEPELNSHHATPDENGSRPRSAFLPVAGDHYRLLSQQEDGEEEEDDTEL</sequence>
<organism evidence="3 4">
    <name type="scientific">Bagarius yarrelli</name>
    <name type="common">Goonch</name>
    <name type="synonym">Bagrus yarrelli</name>
    <dbReference type="NCBI Taxonomy" id="175774"/>
    <lineage>
        <taxon>Eukaryota</taxon>
        <taxon>Metazoa</taxon>
        <taxon>Chordata</taxon>
        <taxon>Craniata</taxon>
        <taxon>Vertebrata</taxon>
        <taxon>Euteleostomi</taxon>
        <taxon>Actinopterygii</taxon>
        <taxon>Neopterygii</taxon>
        <taxon>Teleostei</taxon>
        <taxon>Ostariophysi</taxon>
        <taxon>Siluriformes</taxon>
        <taxon>Sisoridae</taxon>
        <taxon>Sisorinae</taxon>
        <taxon>Bagarius</taxon>
    </lineage>
</organism>
<feature type="compositionally biased region" description="Acidic residues" evidence="1">
    <location>
        <begin position="152"/>
        <end position="163"/>
    </location>
</feature>
<feature type="transmembrane region" description="Helical" evidence="2">
    <location>
        <begin position="61"/>
        <end position="85"/>
    </location>
</feature>
<evidence type="ECO:0000256" key="2">
    <source>
        <dbReference type="SAM" id="Phobius"/>
    </source>
</evidence>
<dbReference type="Proteomes" id="UP000319801">
    <property type="component" value="Unassembled WGS sequence"/>
</dbReference>